<dbReference type="PANTHER" id="PTHR43342:SF2">
    <property type="entry name" value="POTENTIAL NAD-REDUCING HYDROGENASE SUBUNIT"/>
    <property type="match status" value="1"/>
</dbReference>
<accession>A0ABT1L834</accession>
<name>A0ABT1L834_9HYPH</name>
<keyword evidence="4" id="KW-0408">Iron</keyword>
<dbReference type="Gene3D" id="1.10.10.1590">
    <property type="entry name" value="NADH-quinone oxidoreductase subunit E"/>
    <property type="match status" value="1"/>
</dbReference>
<sequence>MTAGQAQAAIFDLDEAGRIVVAHLHLDGALLPILHALQERFGYVPADAVPLVADALNLSRAEVHGVLTFYHDFRRAPAGRHVLKICRAESCQAMGCESLVEHLAAEHGVTPGGVTADGRLTVETVYCLGNCALSPAAMLDGELIGRLERDGLDALVNAARGARP</sequence>
<protein>
    <submittedName>
        <fullName evidence="7">Formate dehydrogenase subunit gamma</fullName>
    </submittedName>
</protein>
<dbReference type="InterPro" id="IPR041921">
    <property type="entry name" value="NuoE_N"/>
</dbReference>
<dbReference type="EMBL" id="JANCLU010000003">
    <property type="protein sequence ID" value="MCP8937667.1"/>
    <property type="molecule type" value="Genomic_DNA"/>
</dbReference>
<dbReference type="RefSeq" id="WP_254738862.1">
    <property type="nucleotide sequence ID" value="NZ_JANCLU010000003.1"/>
</dbReference>
<evidence type="ECO:0000313" key="7">
    <source>
        <dbReference type="EMBL" id="MCP8937667.1"/>
    </source>
</evidence>
<evidence type="ECO:0000256" key="3">
    <source>
        <dbReference type="ARBA" id="ARBA00022723"/>
    </source>
</evidence>
<dbReference type="Pfam" id="PF01257">
    <property type="entry name" value="2Fe-2S_thioredx"/>
    <property type="match status" value="1"/>
</dbReference>
<evidence type="ECO:0000256" key="2">
    <source>
        <dbReference type="ARBA" id="ARBA00022714"/>
    </source>
</evidence>
<dbReference type="Proteomes" id="UP001205890">
    <property type="component" value="Unassembled WGS sequence"/>
</dbReference>
<comment type="cofactor">
    <cofactor evidence="6">
        <name>[2Fe-2S] cluster</name>
        <dbReference type="ChEBI" id="CHEBI:190135"/>
    </cofactor>
</comment>
<dbReference type="Gene3D" id="3.40.30.10">
    <property type="entry name" value="Glutaredoxin"/>
    <property type="match status" value="1"/>
</dbReference>
<evidence type="ECO:0000256" key="1">
    <source>
        <dbReference type="ARBA" id="ARBA00010643"/>
    </source>
</evidence>
<dbReference type="SUPFAM" id="SSF52833">
    <property type="entry name" value="Thioredoxin-like"/>
    <property type="match status" value="1"/>
</dbReference>
<gene>
    <name evidence="7" type="ORF">NK718_04010</name>
</gene>
<comment type="caution">
    <text evidence="7">The sequence shown here is derived from an EMBL/GenBank/DDBJ whole genome shotgun (WGS) entry which is preliminary data.</text>
</comment>
<keyword evidence="8" id="KW-1185">Reference proteome</keyword>
<dbReference type="InterPro" id="IPR002023">
    <property type="entry name" value="NuoE-like"/>
</dbReference>
<evidence type="ECO:0000313" key="8">
    <source>
        <dbReference type="Proteomes" id="UP001205890"/>
    </source>
</evidence>
<dbReference type="PIRSF" id="PIRSF000216">
    <property type="entry name" value="NADH_DH_24kDa"/>
    <property type="match status" value="1"/>
</dbReference>
<evidence type="ECO:0000256" key="5">
    <source>
        <dbReference type="ARBA" id="ARBA00023014"/>
    </source>
</evidence>
<dbReference type="CDD" id="cd03081">
    <property type="entry name" value="TRX_Fd_NuoE_FDH_gamma"/>
    <property type="match status" value="1"/>
</dbReference>
<dbReference type="InterPro" id="IPR028431">
    <property type="entry name" value="NADP_DH_HndA-like"/>
</dbReference>
<evidence type="ECO:0000256" key="6">
    <source>
        <dbReference type="ARBA" id="ARBA00034078"/>
    </source>
</evidence>
<evidence type="ECO:0000256" key="4">
    <source>
        <dbReference type="ARBA" id="ARBA00023004"/>
    </source>
</evidence>
<dbReference type="InterPro" id="IPR036249">
    <property type="entry name" value="Thioredoxin-like_sf"/>
</dbReference>
<dbReference type="NCBIfam" id="NF004638">
    <property type="entry name" value="PRK05988.1"/>
    <property type="match status" value="1"/>
</dbReference>
<reference evidence="7 8" key="1">
    <citation type="submission" date="2022-07" db="EMBL/GenBank/DDBJ databases">
        <authorList>
            <person name="Li W.-J."/>
            <person name="Deng Q.-Q."/>
        </authorList>
    </citation>
    <scope>NUCLEOTIDE SEQUENCE [LARGE SCALE GENOMIC DNA]</scope>
    <source>
        <strain evidence="7 8">SYSU M60028</strain>
    </source>
</reference>
<keyword evidence="3" id="KW-0479">Metal-binding</keyword>
<dbReference type="PANTHER" id="PTHR43342">
    <property type="entry name" value="NADH-QUINONE OXIDOREDUCTASE, E SUBUNIT"/>
    <property type="match status" value="1"/>
</dbReference>
<proteinExistence type="inferred from homology"/>
<keyword evidence="2" id="KW-0001">2Fe-2S</keyword>
<keyword evidence="5" id="KW-0411">Iron-sulfur</keyword>
<organism evidence="7 8">
    <name type="scientific">Alsobacter ponti</name>
    <dbReference type="NCBI Taxonomy" id="2962936"/>
    <lineage>
        <taxon>Bacteria</taxon>
        <taxon>Pseudomonadati</taxon>
        <taxon>Pseudomonadota</taxon>
        <taxon>Alphaproteobacteria</taxon>
        <taxon>Hyphomicrobiales</taxon>
        <taxon>Alsobacteraceae</taxon>
        <taxon>Alsobacter</taxon>
    </lineage>
</organism>
<comment type="similarity">
    <text evidence="1">Belongs to the complex I 24 kDa subunit family.</text>
</comment>